<dbReference type="GO" id="GO:0006635">
    <property type="term" value="P:fatty acid beta-oxidation"/>
    <property type="evidence" value="ECO:0007669"/>
    <property type="project" value="UniProtKB-UniPathway"/>
</dbReference>
<organism evidence="12 13">
    <name type="scientific">Candidatus Segetimicrobium genomatis</name>
    <dbReference type="NCBI Taxonomy" id="2569760"/>
    <lineage>
        <taxon>Bacteria</taxon>
        <taxon>Bacillati</taxon>
        <taxon>Candidatus Sysuimicrobiota</taxon>
        <taxon>Candidatus Sysuimicrobiia</taxon>
        <taxon>Candidatus Sysuimicrobiales</taxon>
        <taxon>Candidatus Segetimicrobiaceae</taxon>
        <taxon>Candidatus Segetimicrobium</taxon>
    </lineage>
</organism>
<dbReference type="Gene3D" id="1.10.1040.50">
    <property type="match status" value="1"/>
</dbReference>
<sequence>MIPRLRRAAVLGAGVMGSAIAAHLANAGIPVLLLDVRPSELLDEERGRSLTLEHPQVRNRLAAAGTQRALHTQPAAFFLPARAQLVEIGNFDDHLPRIAEADWVIEAVVEDLPIKQQLLARVERHWKPGTVVSTNTSGLPVHQISAGCSDVFRRHFLGTHFFNPPRYLKLLELIPLAGTDPEIVATVDHWGDRVLGKGIVYAHDRPNFIANRIGSYGFRKTVQLMLDLGLSVEEVDELTGPVLGRPRSATFRTTDLVGLDTVIHVSENAYHNLPDDEERDVFVVPPLFREMAARGWLGEKTGAGFYKRVNGEIYTLDYSAMEYRPRRKVTLPVVETAQVITDPAKRLRALVTDSSPAGEFVWRLLSSVLLYAARRVPEIADDVVNVDRAMRWGYAWDLGPFETWDLLGIAETTKRLEAEDRALPPPVRAVLERGEKTFYRSADGQRQYFDLAAARYRPAGEPAGVLVLSAIKSQHRVVAANPGASLIDLGDGIACLEFHSKLNTIGEDTIQMMSRSVEELQRNFDGLVIGNQARDFSAGANLMLILLEAQEGNWEELDLALRQFQRANVALRYSPRPVVAAPFGRTLGGGCEICLASARIHAAAETYIGLVETGAGLVPAGGGAAEMVRRTTARLPDGVEADPFPLVRWAFETIATARVSTSAEEARALGFLREGDGISMNSDRLIQDAKDSCLALVRAGYQPPLRQPIRVIGERGLPAIEAYLYLTRTAGYISDYDAFVGGKLAHVMCGGRVPYGTSVTEEYLHELEREAFLSLAGQPKTQERMRHILQTGKPLKN</sequence>
<keyword evidence="6" id="KW-0520">NAD</keyword>
<keyword evidence="9" id="KW-0732">Signal</keyword>
<feature type="domain" description="3-hydroxyacyl-CoA dehydrogenase NAD binding" evidence="11">
    <location>
        <begin position="8"/>
        <end position="204"/>
    </location>
</feature>
<dbReference type="InterPro" id="IPR006108">
    <property type="entry name" value="3HC_DH_C"/>
</dbReference>
<dbReference type="InterPro" id="IPR001753">
    <property type="entry name" value="Enoyl-CoA_hydra/iso"/>
</dbReference>
<proteinExistence type="inferred from homology"/>
<name>A0A537INC6_9BACT</name>
<dbReference type="UniPathway" id="UPA00659"/>
<evidence type="ECO:0000259" key="11">
    <source>
        <dbReference type="Pfam" id="PF02737"/>
    </source>
</evidence>
<keyword evidence="3" id="KW-0276">Fatty acid metabolism</keyword>
<dbReference type="PANTHER" id="PTHR48075">
    <property type="entry name" value="3-HYDROXYACYL-COA DEHYDROGENASE FAMILY PROTEIN"/>
    <property type="match status" value="1"/>
</dbReference>
<keyword evidence="5" id="KW-0560">Oxidoreductase</keyword>
<dbReference type="Pfam" id="PF00378">
    <property type="entry name" value="ECH_1"/>
    <property type="match status" value="1"/>
</dbReference>
<comment type="pathway">
    <text evidence="1">Lipid metabolism; fatty acid beta-oxidation.</text>
</comment>
<dbReference type="SUPFAM" id="SSF52096">
    <property type="entry name" value="ClpP/crotonase"/>
    <property type="match status" value="1"/>
</dbReference>
<dbReference type="InterPro" id="IPR029045">
    <property type="entry name" value="ClpP/crotonase-like_dom_sf"/>
</dbReference>
<dbReference type="PANTHER" id="PTHR48075:SF7">
    <property type="entry name" value="3-HYDROXYACYL-COA DEHYDROGENASE-RELATED"/>
    <property type="match status" value="1"/>
</dbReference>
<dbReference type="Gene3D" id="3.40.50.720">
    <property type="entry name" value="NAD(P)-binding Rossmann-like Domain"/>
    <property type="match status" value="1"/>
</dbReference>
<keyword evidence="7" id="KW-0443">Lipid metabolism</keyword>
<evidence type="ECO:0000256" key="6">
    <source>
        <dbReference type="ARBA" id="ARBA00023027"/>
    </source>
</evidence>
<dbReference type="EMBL" id="VBAP01000080">
    <property type="protein sequence ID" value="TMI72815.1"/>
    <property type="molecule type" value="Genomic_DNA"/>
</dbReference>
<dbReference type="InterPro" id="IPR036291">
    <property type="entry name" value="NAD(P)-bd_dom_sf"/>
</dbReference>
<gene>
    <name evidence="12" type="ORF">E6H05_10695</name>
</gene>
<evidence type="ECO:0000256" key="5">
    <source>
        <dbReference type="ARBA" id="ARBA00023002"/>
    </source>
</evidence>
<dbReference type="Proteomes" id="UP000318834">
    <property type="component" value="Unassembled WGS sequence"/>
</dbReference>
<protein>
    <submittedName>
        <fullName evidence="12">3-hydroxyacyl-CoA dehydrogenase</fullName>
    </submittedName>
</protein>
<feature type="signal peptide" evidence="9">
    <location>
        <begin position="1"/>
        <end position="21"/>
    </location>
</feature>
<comment type="similarity">
    <text evidence="2">Belongs to the 3-hydroxyacyl-CoA dehydrogenase family.</text>
</comment>
<evidence type="ECO:0000256" key="8">
    <source>
        <dbReference type="ARBA" id="ARBA00049556"/>
    </source>
</evidence>
<dbReference type="InterPro" id="IPR008927">
    <property type="entry name" value="6-PGluconate_DH-like_C_sf"/>
</dbReference>
<dbReference type="AlphaFoldDB" id="A0A537INC6"/>
<evidence type="ECO:0000256" key="7">
    <source>
        <dbReference type="ARBA" id="ARBA00023098"/>
    </source>
</evidence>
<evidence type="ECO:0000256" key="9">
    <source>
        <dbReference type="SAM" id="SignalP"/>
    </source>
</evidence>
<evidence type="ECO:0000256" key="1">
    <source>
        <dbReference type="ARBA" id="ARBA00005005"/>
    </source>
</evidence>
<dbReference type="Gene3D" id="3.90.226.10">
    <property type="entry name" value="2-enoyl-CoA Hydratase, Chain A, domain 1"/>
    <property type="match status" value="1"/>
</dbReference>
<dbReference type="InterPro" id="IPR006176">
    <property type="entry name" value="3-OHacyl-CoA_DH_NAD-bd"/>
</dbReference>
<comment type="catalytic activity">
    <reaction evidence="8">
        <text>a (3S)-3-hydroxyacyl-CoA + NAD(+) = a 3-oxoacyl-CoA + NADH + H(+)</text>
        <dbReference type="Rhea" id="RHEA:22432"/>
        <dbReference type="ChEBI" id="CHEBI:15378"/>
        <dbReference type="ChEBI" id="CHEBI:57318"/>
        <dbReference type="ChEBI" id="CHEBI:57540"/>
        <dbReference type="ChEBI" id="CHEBI:57945"/>
        <dbReference type="ChEBI" id="CHEBI:90726"/>
        <dbReference type="EC" id="1.1.1.35"/>
    </reaction>
</comment>
<evidence type="ECO:0000313" key="12">
    <source>
        <dbReference type="EMBL" id="TMI72815.1"/>
    </source>
</evidence>
<feature type="domain" description="3-hydroxyacyl-CoA dehydrogenase C-terminal" evidence="10">
    <location>
        <begin position="208"/>
        <end position="307"/>
    </location>
</feature>
<evidence type="ECO:0000256" key="2">
    <source>
        <dbReference type="ARBA" id="ARBA00009463"/>
    </source>
</evidence>
<evidence type="ECO:0000259" key="10">
    <source>
        <dbReference type="Pfam" id="PF00725"/>
    </source>
</evidence>
<evidence type="ECO:0000313" key="13">
    <source>
        <dbReference type="Proteomes" id="UP000318834"/>
    </source>
</evidence>
<evidence type="ECO:0000256" key="4">
    <source>
        <dbReference type="ARBA" id="ARBA00022963"/>
    </source>
</evidence>
<accession>A0A537INC6</accession>
<dbReference type="GO" id="GO:0070403">
    <property type="term" value="F:NAD+ binding"/>
    <property type="evidence" value="ECO:0007669"/>
    <property type="project" value="InterPro"/>
</dbReference>
<keyword evidence="4" id="KW-0442">Lipid degradation</keyword>
<feature type="chain" id="PRO_5022246749" evidence="9">
    <location>
        <begin position="22"/>
        <end position="797"/>
    </location>
</feature>
<dbReference type="CDD" id="cd06558">
    <property type="entry name" value="crotonase-like"/>
    <property type="match status" value="1"/>
</dbReference>
<evidence type="ECO:0000256" key="3">
    <source>
        <dbReference type="ARBA" id="ARBA00022832"/>
    </source>
</evidence>
<dbReference type="SUPFAM" id="SSF48179">
    <property type="entry name" value="6-phosphogluconate dehydrogenase C-terminal domain-like"/>
    <property type="match status" value="2"/>
</dbReference>
<dbReference type="GO" id="GO:0003857">
    <property type="term" value="F:(3S)-3-hydroxyacyl-CoA dehydrogenase (NAD+) activity"/>
    <property type="evidence" value="ECO:0007669"/>
    <property type="project" value="UniProtKB-EC"/>
</dbReference>
<reference evidence="12 13" key="1">
    <citation type="journal article" date="2019" name="Nat. Microbiol.">
        <title>Mediterranean grassland soil C-N compound turnover is dependent on rainfall and depth, and is mediated by genomically divergent microorganisms.</title>
        <authorList>
            <person name="Diamond S."/>
            <person name="Andeer P.F."/>
            <person name="Li Z."/>
            <person name="Crits-Christoph A."/>
            <person name="Burstein D."/>
            <person name="Anantharaman K."/>
            <person name="Lane K.R."/>
            <person name="Thomas B.C."/>
            <person name="Pan C."/>
            <person name="Northen T.R."/>
            <person name="Banfield J.F."/>
        </authorList>
    </citation>
    <scope>NUCLEOTIDE SEQUENCE [LARGE SCALE GENOMIC DNA]</scope>
    <source>
        <strain evidence="12">NP_8</strain>
    </source>
</reference>
<dbReference type="Pfam" id="PF02737">
    <property type="entry name" value="3HCDH_N"/>
    <property type="match status" value="1"/>
</dbReference>
<dbReference type="SUPFAM" id="SSF51735">
    <property type="entry name" value="NAD(P)-binding Rossmann-fold domains"/>
    <property type="match status" value="1"/>
</dbReference>
<comment type="caution">
    <text evidence="12">The sequence shown here is derived from an EMBL/GenBank/DDBJ whole genome shotgun (WGS) entry which is preliminary data.</text>
</comment>
<dbReference type="Pfam" id="PF00725">
    <property type="entry name" value="3HCDH"/>
    <property type="match status" value="1"/>
</dbReference>